<accession>A0A2N7AR87</accession>
<dbReference type="Gene3D" id="3.40.225.10">
    <property type="entry name" value="Class II aldolase/adducin N-terminal domain"/>
    <property type="match status" value="1"/>
</dbReference>
<dbReference type="InterPro" id="IPR036409">
    <property type="entry name" value="Aldolase_II/adducin_N_sf"/>
</dbReference>
<feature type="domain" description="Class II aldolase/adducin N-terminal" evidence="3">
    <location>
        <begin position="8"/>
        <end position="184"/>
    </location>
</feature>
<dbReference type="RefSeq" id="WP_102197159.1">
    <property type="nucleotide sequence ID" value="NZ_NIPR01000063.1"/>
</dbReference>
<keyword evidence="2" id="KW-0456">Lyase</keyword>
<evidence type="ECO:0000256" key="1">
    <source>
        <dbReference type="ARBA" id="ARBA00022723"/>
    </source>
</evidence>
<reference evidence="4 5" key="1">
    <citation type="submission" date="2017-05" db="EMBL/GenBank/DDBJ databases">
        <title>Lactobacillus nurukis nov., sp. nov., isolated from nuruk.</title>
        <authorList>
            <person name="Kim S.-J."/>
        </authorList>
    </citation>
    <scope>NUCLEOTIDE SEQUENCE [LARGE SCALE GENOMIC DNA]</scope>
    <source>
        <strain evidence="4 5">SYF10-1a</strain>
    </source>
</reference>
<dbReference type="InterPro" id="IPR050197">
    <property type="entry name" value="Aldolase_class_II_sugar_metab"/>
</dbReference>
<dbReference type="EMBL" id="NIPR01000063">
    <property type="protein sequence ID" value="PMD67880.1"/>
    <property type="molecule type" value="Genomic_DNA"/>
</dbReference>
<name>A0A2N7AR87_9LACO</name>
<comment type="caution">
    <text evidence="4">The sequence shown here is derived from an EMBL/GenBank/DDBJ whole genome shotgun (WGS) entry which is preliminary data.</text>
</comment>
<keyword evidence="5" id="KW-1185">Reference proteome</keyword>
<dbReference type="Proteomes" id="UP000235649">
    <property type="component" value="Unassembled WGS sequence"/>
</dbReference>
<organism evidence="4 5">
    <name type="scientific">Companilactobacillus nuruki</name>
    <dbReference type="NCBI Taxonomy" id="1993540"/>
    <lineage>
        <taxon>Bacteria</taxon>
        <taxon>Bacillati</taxon>
        <taxon>Bacillota</taxon>
        <taxon>Bacilli</taxon>
        <taxon>Lactobacillales</taxon>
        <taxon>Lactobacillaceae</taxon>
        <taxon>Companilactobacillus</taxon>
    </lineage>
</organism>
<dbReference type="GO" id="GO:0005829">
    <property type="term" value="C:cytosol"/>
    <property type="evidence" value="ECO:0007669"/>
    <property type="project" value="TreeGrafter"/>
</dbReference>
<dbReference type="SMART" id="SM01007">
    <property type="entry name" value="Aldolase_II"/>
    <property type="match status" value="1"/>
</dbReference>
<keyword evidence="1" id="KW-0479">Metal-binding</keyword>
<dbReference type="PANTHER" id="PTHR22789">
    <property type="entry name" value="FUCULOSE PHOSPHATE ALDOLASE"/>
    <property type="match status" value="1"/>
</dbReference>
<dbReference type="AlphaFoldDB" id="A0A2N7AR87"/>
<dbReference type="PANTHER" id="PTHR22789:SF0">
    <property type="entry name" value="3-OXO-TETRONATE 4-PHOSPHATE DECARBOXYLASE-RELATED"/>
    <property type="match status" value="1"/>
</dbReference>
<evidence type="ECO:0000259" key="3">
    <source>
        <dbReference type="SMART" id="SM01007"/>
    </source>
</evidence>
<proteinExistence type="predicted"/>
<sequence length="228" mass="25645">MDYIEERQQIVDYGKKLVDERLTTGTGGNLSIYLPEEDKMLISPSGVPYYETQLEDIVVMDLKGNILEGDLKPSSEWEMHSMFYRNDSDIKSVVHAHSDYATACSTLHISIPALHYAAADACKSIRTTEYRIYGSHELAEEAFDVMRNDHGILLANHGLLATGTSIKQAMSTAVNIEWLCKLYILAKSVGQPCPLTDNQLEKVAHKFENYGQTGKCRDDIQNDIKMHI</sequence>
<evidence type="ECO:0000256" key="2">
    <source>
        <dbReference type="ARBA" id="ARBA00023239"/>
    </source>
</evidence>
<dbReference type="GO" id="GO:0016832">
    <property type="term" value="F:aldehyde-lyase activity"/>
    <property type="evidence" value="ECO:0007669"/>
    <property type="project" value="TreeGrafter"/>
</dbReference>
<gene>
    <name evidence="4" type="ORF">CBP76_12330</name>
</gene>
<dbReference type="Pfam" id="PF00596">
    <property type="entry name" value="Aldolase_II"/>
    <property type="match status" value="1"/>
</dbReference>
<dbReference type="GO" id="GO:0019323">
    <property type="term" value="P:pentose catabolic process"/>
    <property type="evidence" value="ECO:0007669"/>
    <property type="project" value="TreeGrafter"/>
</dbReference>
<protein>
    <submittedName>
        <fullName evidence="4">Aldolase</fullName>
    </submittedName>
</protein>
<dbReference type="OrthoDB" id="9794581at2"/>
<dbReference type="SUPFAM" id="SSF53639">
    <property type="entry name" value="AraD/HMP-PK domain-like"/>
    <property type="match status" value="1"/>
</dbReference>
<evidence type="ECO:0000313" key="5">
    <source>
        <dbReference type="Proteomes" id="UP000235649"/>
    </source>
</evidence>
<dbReference type="GO" id="GO:0046872">
    <property type="term" value="F:metal ion binding"/>
    <property type="evidence" value="ECO:0007669"/>
    <property type="project" value="UniProtKB-KW"/>
</dbReference>
<evidence type="ECO:0000313" key="4">
    <source>
        <dbReference type="EMBL" id="PMD67880.1"/>
    </source>
</evidence>
<dbReference type="InterPro" id="IPR001303">
    <property type="entry name" value="Aldolase_II/adducin_N"/>
</dbReference>